<dbReference type="Gene3D" id="2.160.10.10">
    <property type="entry name" value="Hexapeptide repeat proteins"/>
    <property type="match status" value="1"/>
</dbReference>
<dbReference type="SUPFAM" id="SSF51161">
    <property type="entry name" value="Trimeric LpxA-like enzymes"/>
    <property type="match status" value="1"/>
</dbReference>
<dbReference type="Proteomes" id="UP000503313">
    <property type="component" value="Chromosome"/>
</dbReference>
<reference evidence="4 5" key="1">
    <citation type="submission" date="2020-05" db="EMBL/GenBank/DDBJ databases">
        <title>Complete genome sequencing of Campylobacter and Arcobacter type strains.</title>
        <authorList>
            <person name="Miller W.G."/>
            <person name="Yee E."/>
        </authorList>
    </citation>
    <scope>NUCLEOTIDE SEQUENCE [LARGE SCALE GENOMIC DNA]</scope>
    <source>
        <strain evidence="4 5">LMG 25694</strain>
    </source>
</reference>
<dbReference type="PANTHER" id="PTHR43300:SF4">
    <property type="entry name" value="ACYL-[ACYL-CARRIER-PROTEIN]--UDP-N-ACETYLGLUCOSAMINE O-ACYLTRANSFERASE"/>
    <property type="match status" value="1"/>
</dbReference>
<dbReference type="KEGG" id="adz:ADFLV_0824"/>
<evidence type="ECO:0000313" key="4">
    <source>
        <dbReference type="EMBL" id="QKF76869.1"/>
    </source>
</evidence>
<gene>
    <name evidence="4" type="ORF">ADFLV_0824</name>
</gene>
<dbReference type="AlphaFoldDB" id="A0AAE7BFN6"/>
<proteinExistence type="inferred from homology"/>
<dbReference type="InterPro" id="IPR001451">
    <property type="entry name" value="Hexapep"/>
</dbReference>
<evidence type="ECO:0000313" key="5">
    <source>
        <dbReference type="Proteomes" id="UP000503313"/>
    </source>
</evidence>
<name>A0AAE7BFN6_9BACT</name>
<dbReference type="PANTHER" id="PTHR43300">
    <property type="entry name" value="ACETYLTRANSFERASE"/>
    <property type="match status" value="1"/>
</dbReference>
<protein>
    <submittedName>
        <fullName evidence="4">Sugar O-acyltransferase</fullName>
    </submittedName>
</protein>
<dbReference type="Pfam" id="PF00132">
    <property type="entry name" value="Hexapep"/>
    <property type="match status" value="1"/>
</dbReference>
<feature type="binding site" evidence="2">
    <location>
        <position position="69"/>
    </location>
    <ligand>
        <name>substrate</name>
    </ligand>
</feature>
<comment type="similarity">
    <text evidence="1">Belongs to the transferase hexapeptide repeat family.</text>
</comment>
<dbReference type="RefSeq" id="WP_129010985.1">
    <property type="nucleotide sequence ID" value="NZ_CP053835.1"/>
</dbReference>
<dbReference type="NCBIfam" id="TIGR03570">
    <property type="entry name" value="NeuD_NnaD"/>
    <property type="match status" value="1"/>
</dbReference>
<evidence type="ECO:0000256" key="1">
    <source>
        <dbReference type="ARBA" id="ARBA00007274"/>
    </source>
</evidence>
<evidence type="ECO:0000256" key="2">
    <source>
        <dbReference type="PIRSR" id="PIRSR620019-2"/>
    </source>
</evidence>
<dbReference type="InterPro" id="IPR041561">
    <property type="entry name" value="PglD_N"/>
</dbReference>
<keyword evidence="5" id="KW-1185">Reference proteome</keyword>
<dbReference type="InterPro" id="IPR020019">
    <property type="entry name" value="AcTrfase_PglD-like"/>
</dbReference>
<dbReference type="InterPro" id="IPR050179">
    <property type="entry name" value="Trans_hexapeptide_repeat"/>
</dbReference>
<dbReference type="EMBL" id="CP053835">
    <property type="protein sequence ID" value="QKF76869.1"/>
    <property type="molecule type" value="Genomic_DNA"/>
</dbReference>
<dbReference type="Pfam" id="PF17836">
    <property type="entry name" value="PglD_N"/>
    <property type="match status" value="1"/>
</dbReference>
<sequence>MKLVIYGNSDFAELMYYYFTNDSKYEVVGFCVDKDFIKSDKFLDRPLVPFEEIEKIFPPNEYKMFVAVGYKNMRLRAKLYKKTVDKKYEHINYISSKSIIDESNIIGKNNAILHGVVLEPFAKIGDNNIINTNVTICHHAKIMNDCFIAAKSLVGGFTTIKNNCFIGFSSTILQKLIIEDETLVAAGSIVNKNSSKFDFLAGIPAKVVSNHKENGIEIKG</sequence>
<accession>A0AAE7BFN6</accession>
<dbReference type="InterPro" id="IPR011004">
    <property type="entry name" value="Trimer_LpxA-like_sf"/>
</dbReference>
<organism evidence="4 5">
    <name type="scientific">Arcobacter defluvii</name>
    <dbReference type="NCBI Taxonomy" id="873191"/>
    <lineage>
        <taxon>Bacteria</taxon>
        <taxon>Pseudomonadati</taxon>
        <taxon>Campylobacterota</taxon>
        <taxon>Epsilonproteobacteria</taxon>
        <taxon>Campylobacterales</taxon>
        <taxon>Arcobacteraceae</taxon>
        <taxon>Arcobacter</taxon>
    </lineage>
</organism>
<feature type="domain" description="PglD N-terminal" evidence="3">
    <location>
        <begin position="2"/>
        <end position="82"/>
    </location>
</feature>
<dbReference type="Gene3D" id="3.40.50.20">
    <property type="match status" value="1"/>
</dbReference>
<evidence type="ECO:0000259" key="3">
    <source>
        <dbReference type="Pfam" id="PF17836"/>
    </source>
</evidence>
<dbReference type="CDD" id="cd03360">
    <property type="entry name" value="LbH_AT_putative"/>
    <property type="match status" value="1"/>
</dbReference>